<dbReference type="Proteomes" id="UP000609651">
    <property type="component" value="Unassembled WGS sequence"/>
</dbReference>
<dbReference type="InterPro" id="IPR011453">
    <property type="entry name" value="DUF1559"/>
</dbReference>
<comment type="caution">
    <text evidence="4">The sequence shown here is derived from an EMBL/GenBank/DDBJ whole genome shotgun (WGS) entry which is preliminary data.</text>
</comment>
<evidence type="ECO:0000256" key="2">
    <source>
        <dbReference type="SAM" id="Phobius"/>
    </source>
</evidence>
<dbReference type="PANTHER" id="PTHR30093:SF2">
    <property type="entry name" value="TYPE II SECRETION SYSTEM PROTEIN H"/>
    <property type="match status" value="1"/>
</dbReference>
<dbReference type="Pfam" id="PF07963">
    <property type="entry name" value="N_methyl"/>
    <property type="match status" value="1"/>
</dbReference>
<dbReference type="Pfam" id="PF07596">
    <property type="entry name" value="SBP_bac_10"/>
    <property type="match status" value="1"/>
</dbReference>
<dbReference type="PROSITE" id="PS00409">
    <property type="entry name" value="PROKAR_NTER_METHYL"/>
    <property type="match status" value="1"/>
</dbReference>
<proteinExistence type="predicted"/>
<dbReference type="PANTHER" id="PTHR30093">
    <property type="entry name" value="GENERAL SECRETION PATHWAY PROTEIN G"/>
    <property type="match status" value="1"/>
</dbReference>
<evidence type="ECO:0000256" key="1">
    <source>
        <dbReference type="SAM" id="MobiDB-lite"/>
    </source>
</evidence>
<dbReference type="NCBIfam" id="TIGR04294">
    <property type="entry name" value="pre_pil_HX9DG"/>
    <property type="match status" value="1"/>
</dbReference>
<protein>
    <recommendedName>
        <fullName evidence="3">DUF1559 domain-containing protein</fullName>
    </recommendedName>
</protein>
<keyword evidence="2" id="KW-1133">Transmembrane helix</keyword>
<evidence type="ECO:0000313" key="4">
    <source>
        <dbReference type="EMBL" id="NNJ24124.1"/>
    </source>
</evidence>
<feature type="transmembrane region" description="Helical" evidence="2">
    <location>
        <begin position="12"/>
        <end position="36"/>
    </location>
</feature>
<feature type="region of interest" description="Disordered" evidence="1">
    <location>
        <begin position="129"/>
        <end position="149"/>
    </location>
</feature>
<reference evidence="4 5" key="1">
    <citation type="journal article" date="2020" name="Syst. Appl. Microbiol.">
        <title>Alienimonas chondri sp. nov., a novel planctomycete isolated from the biofilm of the red alga Chondrus crispus.</title>
        <authorList>
            <person name="Vitorino I."/>
            <person name="Albuquerque L."/>
            <person name="Wiegand S."/>
            <person name="Kallscheuer N."/>
            <person name="da Costa M.S."/>
            <person name="Lobo-da-Cunha A."/>
            <person name="Jogler C."/>
            <person name="Lage O.M."/>
        </authorList>
    </citation>
    <scope>NUCLEOTIDE SEQUENCE [LARGE SCALE GENOMIC DNA]</scope>
    <source>
        <strain evidence="4 5">LzC2</strain>
    </source>
</reference>
<evidence type="ECO:0000259" key="3">
    <source>
        <dbReference type="Pfam" id="PF07596"/>
    </source>
</evidence>
<keyword evidence="2" id="KW-0472">Membrane</keyword>
<dbReference type="SUPFAM" id="SSF54523">
    <property type="entry name" value="Pili subunits"/>
    <property type="match status" value="1"/>
</dbReference>
<organism evidence="4 5">
    <name type="scientific">Alienimonas chondri</name>
    <dbReference type="NCBI Taxonomy" id="2681879"/>
    <lineage>
        <taxon>Bacteria</taxon>
        <taxon>Pseudomonadati</taxon>
        <taxon>Planctomycetota</taxon>
        <taxon>Planctomycetia</taxon>
        <taxon>Planctomycetales</taxon>
        <taxon>Planctomycetaceae</taxon>
        <taxon>Alienimonas</taxon>
    </lineage>
</organism>
<evidence type="ECO:0000313" key="5">
    <source>
        <dbReference type="Proteomes" id="UP000609651"/>
    </source>
</evidence>
<dbReference type="Gene3D" id="3.30.700.10">
    <property type="entry name" value="Glycoprotein, Type 4 Pilin"/>
    <property type="match status" value="1"/>
</dbReference>
<keyword evidence="5" id="KW-1185">Reference proteome</keyword>
<name>A0ABX1V8I4_9PLAN</name>
<gene>
    <name evidence="4" type="ORF">LzC2_01740</name>
</gene>
<accession>A0ABX1V8I4</accession>
<dbReference type="InterPro" id="IPR012902">
    <property type="entry name" value="N_methyl_site"/>
</dbReference>
<sequence>MSSQRSAGRRTGFTLIELLVVIAIIAVLVSLLLPAVQQAREAARKAQCKNNLKQIALAMHNYHGTSRSLPIGVSTAWGFTWTSAILPQLDQQPLQEAFPDPLSDSGWYGGTDARSEAIKTVMRHPVSTFMCPSQSDGPTEPRDVNGLTGRAMSSYSVSTGGDAVSDNLTSGSTIGMDTSDGLFHAVRMNTATPLGRVFGFKDVKDGLTQTVMVGEVIYELEPSPGCNICDRFLFFMPNADSGNGSDFSEAMASTRFQINSDPAADMNAAEISFASSHSGGANVAMGDGSVQFIPDTIELDIWQGMGSRKGGEVFEMP</sequence>
<keyword evidence="2" id="KW-0812">Transmembrane</keyword>
<dbReference type="InterPro" id="IPR027558">
    <property type="entry name" value="Pre_pil_HX9DG_C"/>
</dbReference>
<dbReference type="InterPro" id="IPR045584">
    <property type="entry name" value="Pilin-like"/>
</dbReference>
<dbReference type="EMBL" id="WTPX01000003">
    <property type="protein sequence ID" value="NNJ24124.1"/>
    <property type="molecule type" value="Genomic_DNA"/>
</dbReference>
<dbReference type="NCBIfam" id="TIGR02532">
    <property type="entry name" value="IV_pilin_GFxxxE"/>
    <property type="match status" value="1"/>
</dbReference>
<dbReference type="RefSeq" id="WP_171182746.1">
    <property type="nucleotide sequence ID" value="NZ_WTPX01000003.1"/>
</dbReference>
<feature type="domain" description="DUF1559" evidence="3">
    <location>
        <begin position="37"/>
        <end position="299"/>
    </location>
</feature>